<dbReference type="RefSeq" id="XP_016928685.4">
    <property type="nucleotide sequence ID" value="XM_017073196.4"/>
</dbReference>
<organism evidence="2 3">
    <name type="scientific">Drosophila suzukii</name>
    <name type="common">Spotted-wing drosophila fruit fly</name>
    <dbReference type="NCBI Taxonomy" id="28584"/>
    <lineage>
        <taxon>Eukaryota</taxon>
        <taxon>Metazoa</taxon>
        <taxon>Ecdysozoa</taxon>
        <taxon>Arthropoda</taxon>
        <taxon>Hexapoda</taxon>
        <taxon>Insecta</taxon>
        <taxon>Pterygota</taxon>
        <taxon>Neoptera</taxon>
        <taxon>Endopterygota</taxon>
        <taxon>Diptera</taxon>
        <taxon>Brachycera</taxon>
        <taxon>Muscomorpha</taxon>
        <taxon>Ephydroidea</taxon>
        <taxon>Drosophilidae</taxon>
        <taxon>Drosophila</taxon>
        <taxon>Sophophora</taxon>
    </lineage>
</organism>
<evidence type="ECO:0000313" key="2">
    <source>
        <dbReference type="Proteomes" id="UP001652628"/>
    </source>
</evidence>
<dbReference type="GeneID" id="108009120"/>
<keyword evidence="2" id="KW-1185">Reference proteome</keyword>
<gene>
    <name evidence="3" type="primary">LOC108009120</name>
</gene>
<dbReference type="AlphaFoldDB" id="A0AB39Z5B2"/>
<reference evidence="3" key="1">
    <citation type="submission" date="2025-08" db="UniProtKB">
        <authorList>
            <consortium name="RefSeq"/>
        </authorList>
    </citation>
    <scope>IDENTIFICATION</scope>
</reference>
<evidence type="ECO:0000313" key="3">
    <source>
        <dbReference type="RefSeq" id="XP_016928685.4"/>
    </source>
</evidence>
<accession>A0AB39Z5B2</accession>
<name>A0AB39Z5B2_DROSZ</name>
<proteinExistence type="predicted"/>
<dbReference type="Proteomes" id="UP001652628">
    <property type="component" value="Chromosome 2R"/>
</dbReference>
<sequence>MSSKLMARLSVIAGIVTSVKHGWTKPEEQMVHDASENLTRTCPLLKESEFSFSAVSNCSVALQRGFYFSLRMPDWARDFKEQTQKILGHSFEVPMLNPKSGKDSKLSKYYGDKRSERYGVIFSETATGNFFEDIPREMQVPPGQTKSTRPGRSPKIKDDLTCGKKVSS</sequence>
<evidence type="ECO:0000256" key="1">
    <source>
        <dbReference type="SAM" id="MobiDB-lite"/>
    </source>
</evidence>
<protein>
    <submittedName>
        <fullName evidence="3">Uncharacterized protein</fullName>
    </submittedName>
</protein>
<feature type="region of interest" description="Disordered" evidence="1">
    <location>
        <begin position="135"/>
        <end position="168"/>
    </location>
</feature>